<dbReference type="EMBL" id="JAMGBB010000001">
    <property type="protein sequence ID" value="MCL6741709.1"/>
    <property type="molecule type" value="Genomic_DNA"/>
</dbReference>
<evidence type="ECO:0000256" key="1">
    <source>
        <dbReference type="ARBA" id="ARBA00022490"/>
    </source>
</evidence>
<feature type="region of interest" description="Disordered" evidence="3">
    <location>
        <begin position="1"/>
        <end position="30"/>
    </location>
</feature>
<evidence type="ECO:0000313" key="4">
    <source>
        <dbReference type="EMBL" id="MCL6741709.1"/>
    </source>
</evidence>
<keyword evidence="2" id="KW-0810">Translation regulation</keyword>
<proteinExistence type="predicted"/>
<organism evidence="4 5">
    <name type="scientific">Sphingomonas brevis</name>
    <dbReference type="NCBI Taxonomy" id="2908206"/>
    <lineage>
        <taxon>Bacteria</taxon>
        <taxon>Pseudomonadati</taxon>
        <taxon>Pseudomonadota</taxon>
        <taxon>Alphaproteobacteria</taxon>
        <taxon>Sphingomonadales</taxon>
        <taxon>Sphingomonadaceae</taxon>
        <taxon>Sphingomonas</taxon>
    </lineage>
</organism>
<comment type="caution">
    <text evidence="4">The sequence shown here is derived from an EMBL/GenBank/DDBJ whole genome shotgun (WGS) entry which is preliminary data.</text>
</comment>
<keyword evidence="1" id="KW-0963">Cytoplasm</keyword>
<evidence type="ECO:0000256" key="3">
    <source>
        <dbReference type="SAM" id="MobiDB-lite"/>
    </source>
</evidence>
<protein>
    <submittedName>
        <fullName evidence="4">Ribosome modulation factor</fullName>
    </submittedName>
</protein>
<dbReference type="NCBIfam" id="NF041886">
    <property type="entry name" value="Rmf_CrpP_fam"/>
    <property type="match status" value="1"/>
</dbReference>
<accession>A0ABT0SBB6</accession>
<evidence type="ECO:0000256" key="2">
    <source>
        <dbReference type="ARBA" id="ARBA00022845"/>
    </source>
</evidence>
<name>A0ABT0SBB6_9SPHN</name>
<gene>
    <name evidence="4" type="ORF">LZ518_11285</name>
</gene>
<feature type="compositionally biased region" description="Basic and acidic residues" evidence="3">
    <location>
        <begin position="8"/>
        <end position="20"/>
    </location>
</feature>
<dbReference type="RefSeq" id="WP_249916080.1">
    <property type="nucleotide sequence ID" value="NZ_JAMGBB010000001.1"/>
</dbReference>
<evidence type="ECO:0000313" key="5">
    <source>
        <dbReference type="Proteomes" id="UP001165383"/>
    </source>
</evidence>
<keyword evidence="5" id="KW-1185">Reference proteome</keyword>
<dbReference type="InterPro" id="IPR007040">
    <property type="entry name" value="Ribosome_modulation_factor"/>
</dbReference>
<reference evidence="4" key="1">
    <citation type="submission" date="2022-05" db="EMBL/GenBank/DDBJ databases">
        <authorList>
            <person name="Jo J.-H."/>
            <person name="Im W.-T."/>
        </authorList>
    </citation>
    <scope>NUCLEOTIDE SEQUENCE</scope>
    <source>
        <strain evidence="4">RB56-2</strain>
    </source>
</reference>
<dbReference type="Proteomes" id="UP001165383">
    <property type="component" value="Unassembled WGS sequence"/>
</dbReference>
<dbReference type="Gene3D" id="1.10.10.620">
    <property type="entry name" value="ribosome modulation factor like domain"/>
    <property type="match status" value="1"/>
</dbReference>
<dbReference type="InterPro" id="IPR023200">
    <property type="entry name" value="RMF_sf"/>
</dbReference>
<sequence>MASPQDRAWSEGHKAGKHGEPISACPYGSGMMQQSWQVGWRAGQAARDAKGS</sequence>
<dbReference type="Pfam" id="PF04957">
    <property type="entry name" value="RMF"/>
    <property type="match status" value="1"/>
</dbReference>